<dbReference type="EMBL" id="SRLO01003234">
    <property type="protein sequence ID" value="TNN31690.1"/>
    <property type="molecule type" value="Genomic_DNA"/>
</dbReference>
<evidence type="ECO:0000256" key="5">
    <source>
        <dbReference type="ARBA" id="ARBA00023136"/>
    </source>
</evidence>
<feature type="region of interest" description="Disordered" evidence="7">
    <location>
        <begin position="1"/>
        <end position="21"/>
    </location>
</feature>
<accession>A0A4Z2ESS8</accession>
<gene>
    <name evidence="8" type="primary">SLC1A1_2</name>
    <name evidence="8" type="ORF">EYF80_058151</name>
</gene>
<proteinExistence type="inferred from homology"/>
<keyword evidence="4 6" id="KW-1133">Transmembrane helix</keyword>
<comment type="similarity">
    <text evidence="6">Belongs to the dicarboxylate/amino acid:cation symporter (DAACS) (TC 2.A.23) family.</text>
</comment>
<dbReference type="InterPro" id="IPR036458">
    <property type="entry name" value="Na:dicarbo_symporter_sf"/>
</dbReference>
<dbReference type="PANTHER" id="PTHR11958:SF63">
    <property type="entry name" value="AMINO ACID TRANSPORTER"/>
    <property type="match status" value="1"/>
</dbReference>
<organism evidence="8 9">
    <name type="scientific">Liparis tanakae</name>
    <name type="common">Tanaka's snailfish</name>
    <dbReference type="NCBI Taxonomy" id="230148"/>
    <lineage>
        <taxon>Eukaryota</taxon>
        <taxon>Metazoa</taxon>
        <taxon>Chordata</taxon>
        <taxon>Craniata</taxon>
        <taxon>Vertebrata</taxon>
        <taxon>Euteleostomi</taxon>
        <taxon>Actinopterygii</taxon>
        <taxon>Neopterygii</taxon>
        <taxon>Teleostei</taxon>
        <taxon>Neoteleostei</taxon>
        <taxon>Acanthomorphata</taxon>
        <taxon>Eupercaria</taxon>
        <taxon>Perciformes</taxon>
        <taxon>Cottioidei</taxon>
        <taxon>Cottales</taxon>
        <taxon>Liparidae</taxon>
        <taxon>Liparis</taxon>
    </lineage>
</organism>
<dbReference type="InterPro" id="IPR050746">
    <property type="entry name" value="DAACS"/>
</dbReference>
<evidence type="ECO:0000256" key="2">
    <source>
        <dbReference type="ARBA" id="ARBA00022448"/>
    </source>
</evidence>
<dbReference type="InterPro" id="IPR001991">
    <property type="entry name" value="Na-dicarboxylate_symporter"/>
</dbReference>
<reference evidence="8 9" key="1">
    <citation type="submission" date="2019-03" db="EMBL/GenBank/DDBJ databases">
        <title>First draft genome of Liparis tanakae, snailfish: a comprehensive survey of snailfish specific genes.</title>
        <authorList>
            <person name="Kim W."/>
            <person name="Song I."/>
            <person name="Jeong J.-H."/>
            <person name="Kim D."/>
            <person name="Kim S."/>
            <person name="Ryu S."/>
            <person name="Song J.Y."/>
            <person name="Lee S.K."/>
        </authorList>
    </citation>
    <scope>NUCLEOTIDE SEQUENCE [LARGE SCALE GENOMIC DNA]</scope>
    <source>
        <tissue evidence="8">Muscle</tissue>
    </source>
</reference>
<dbReference type="PANTHER" id="PTHR11958">
    <property type="entry name" value="SODIUM/DICARBOXYLATE SYMPORTER-RELATED"/>
    <property type="match status" value="1"/>
</dbReference>
<evidence type="ECO:0000256" key="1">
    <source>
        <dbReference type="ARBA" id="ARBA00004141"/>
    </source>
</evidence>
<dbReference type="Gene3D" id="1.10.3860.10">
    <property type="entry name" value="Sodium:dicarboxylate symporter"/>
    <property type="match status" value="1"/>
</dbReference>
<evidence type="ECO:0000313" key="9">
    <source>
        <dbReference type="Proteomes" id="UP000314294"/>
    </source>
</evidence>
<dbReference type="Pfam" id="PF00375">
    <property type="entry name" value="SDF"/>
    <property type="match status" value="1"/>
</dbReference>
<evidence type="ECO:0000256" key="3">
    <source>
        <dbReference type="ARBA" id="ARBA00022692"/>
    </source>
</evidence>
<keyword evidence="2 6" id="KW-0813">Transport</keyword>
<keyword evidence="6" id="KW-0769">Symport</keyword>
<protein>
    <recommendedName>
        <fullName evidence="6">Amino acid transporter</fullName>
    </recommendedName>
</protein>
<dbReference type="SUPFAM" id="SSF118215">
    <property type="entry name" value="Proton glutamate symport protein"/>
    <property type="match status" value="1"/>
</dbReference>
<dbReference type="Proteomes" id="UP000314294">
    <property type="component" value="Unassembled WGS sequence"/>
</dbReference>
<comment type="caution">
    <text evidence="8">The sequence shown here is derived from an EMBL/GenBank/DDBJ whole genome shotgun (WGS) entry which is preliminary data.</text>
</comment>
<keyword evidence="9" id="KW-1185">Reference proteome</keyword>
<name>A0A4Z2ESS8_9TELE</name>
<comment type="subcellular location">
    <subcellularLocation>
        <location evidence="1 6">Membrane</location>
        <topology evidence="1 6">Multi-pass membrane protein</topology>
    </subcellularLocation>
</comment>
<dbReference type="GO" id="GO:0016020">
    <property type="term" value="C:membrane"/>
    <property type="evidence" value="ECO:0007669"/>
    <property type="project" value="UniProtKB-SubCell"/>
</dbReference>
<dbReference type="PRINTS" id="PR00173">
    <property type="entry name" value="EDTRNSPORT"/>
</dbReference>
<sequence length="194" mass="21485">MENLSTENNAEEGNPAPPPRRGSAYLRRNAFAISSLTAVVLVKVFRWASAYIVSTTLLSMVLGLVLVLTIKPGLDAAGQDDAEESSSIFIALMDLSWNIFPENLFTAAIIHYKTERDELEIEPGDPGFRLDTNTSEVEMRSESLEGANLLGLVVFGFAFAAALSRMQTYLQPVFINQIAAFNKFSRVYIQRCLR</sequence>
<evidence type="ECO:0000256" key="4">
    <source>
        <dbReference type="ARBA" id="ARBA00022989"/>
    </source>
</evidence>
<keyword evidence="5 6" id="KW-0472">Membrane</keyword>
<evidence type="ECO:0000256" key="7">
    <source>
        <dbReference type="SAM" id="MobiDB-lite"/>
    </source>
</evidence>
<dbReference type="AlphaFoldDB" id="A0A4Z2ESS8"/>
<dbReference type="GO" id="GO:0015293">
    <property type="term" value="F:symporter activity"/>
    <property type="evidence" value="ECO:0007669"/>
    <property type="project" value="UniProtKB-UniRule"/>
</dbReference>
<evidence type="ECO:0000256" key="6">
    <source>
        <dbReference type="RuleBase" id="RU361216"/>
    </source>
</evidence>
<evidence type="ECO:0000313" key="8">
    <source>
        <dbReference type="EMBL" id="TNN31690.1"/>
    </source>
</evidence>
<feature type="transmembrane region" description="Helical" evidence="6">
    <location>
        <begin position="147"/>
        <end position="164"/>
    </location>
</feature>
<feature type="transmembrane region" description="Helical" evidence="6">
    <location>
        <begin position="51"/>
        <end position="70"/>
    </location>
</feature>
<keyword evidence="3 6" id="KW-0812">Transmembrane</keyword>
<comment type="caution">
    <text evidence="6">Lacks conserved residue(s) required for the propagation of feature annotation.</text>
</comment>